<feature type="domain" description="Nudix hydrolase" evidence="5">
    <location>
        <begin position="13"/>
        <end position="155"/>
    </location>
</feature>
<evidence type="ECO:0000256" key="3">
    <source>
        <dbReference type="ARBA" id="ARBA00022801"/>
    </source>
</evidence>
<dbReference type="InterPro" id="IPR020084">
    <property type="entry name" value="NUDIX_hydrolase_CS"/>
</dbReference>
<accession>A0ABV7L1Y9</accession>
<dbReference type="Gene3D" id="3.90.79.10">
    <property type="entry name" value="Nucleoside Triphosphate Pyrophosphohydrolase"/>
    <property type="match status" value="1"/>
</dbReference>
<dbReference type="NCBIfam" id="NF001938">
    <property type="entry name" value="PRK00714.1-5"/>
    <property type="match status" value="1"/>
</dbReference>
<dbReference type="PANTHER" id="PTHR11839">
    <property type="entry name" value="UDP/ADP-SUGAR PYROPHOSPHATASE"/>
    <property type="match status" value="1"/>
</dbReference>
<sequence>MPASSSPDPATLPYRPCVGICLLSADDKVFVGRRIDTMVEAWQMPQGGIDPGEAPEDAALRELEEEVGTRNCRIMARTQEWLTYDLPAHLVGKVWKGRYRGQRQLWFAARFEGQDSEINLQTADPEFEAWKWVPMDALPDLIVPFKRDIYRQIVAEFRPLLTAARG</sequence>
<comment type="caution">
    <text evidence="6">The sequence shown here is derived from an EMBL/GenBank/DDBJ whole genome shotgun (WGS) entry which is preliminary data.</text>
</comment>
<reference evidence="7" key="1">
    <citation type="journal article" date="2019" name="Int. J. Syst. Evol. Microbiol.">
        <title>The Global Catalogue of Microorganisms (GCM) 10K type strain sequencing project: providing services to taxonomists for standard genome sequencing and annotation.</title>
        <authorList>
            <consortium name="The Broad Institute Genomics Platform"/>
            <consortium name="The Broad Institute Genome Sequencing Center for Infectious Disease"/>
            <person name="Wu L."/>
            <person name="Ma J."/>
        </authorList>
    </citation>
    <scope>NUCLEOTIDE SEQUENCE [LARGE SCALE GENOMIC DNA]</scope>
    <source>
        <strain evidence="7">KCTC 42964</strain>
    </source>
</reference>
<evidence type="ECO:0000259" key="5">
    <source>
        <dbReference type="PROSITE" id="PS51462"/>
    </source>
</evidence>
<dbReference type="InterPro" id="IPR022927">
    <property type="entry name" value="RppH"/>
</dbReference>
<evidence type="ECO:0000313" key="7">
    <source>
        <dbReference type="Proteomes" id="UP001595528"/>
    </source>
</evidence>
<protein>
    <recommendedName>
        <fullName evidence="4">RNA pyrophosphohydrolase</fullName>
        <ecNumber evidence="4">3.6.1.-</ecNumber>
    </recommendedName>
    <alternativeName>
        <fullName evidence="4">(Di)nucleoside polyphosphate hydrolase</fullName>
    </alternativeName>
</protein>
<comment type="similarity">
    <text evidence="4">Belongs to the Nudix hydrolase family. RppH subfamily.</text>
</comment>
<comment type="cofactor">
    <cofactor evidence="4">
        <name>a divalent metal cation</name>
        <dbReference type="ChEBI" id="CHEBI:60240"/>
    </cofactor>
</comment>
<dbReference type="InterPro" id="IPR015797">
    <property type="entry name" value="NUDIX_hydrolase-like_dom_sf"/>
</dbReference>
<dbReference type="PROSITE" id="PS51462">
    <property type="entry name" value="NUDIX"/>
    <property type="match status" value="1"/>
</dbReference>
<gene>
    <name evidence="4" type="primary">rppH</name>
    <name evidence="4" type="synonym">nudH</name>
    <name evidence="6" type="ORF">ACFOGJ_13740</name>
</gene>
<dbReference type="CDD" id="cd03671">
    <property type="entry name" value="NUDIX_Ap4A_hydrolase_plant_like"/>
    <property type="match status" value="1"/>
</dbReference>
<dbReference type="NCBIfam" id="NF001936">
    <property type="entry name" value="PRK00714.1-3"/>
    <property type="match status" value="1"/>
</dbReference>
<dbReference type="InterPro" id="IPR020476">
    <property type="entry name" value="Nudix_hydrolase"/>
</dbReference>
<proteinExistence type="inferred from homology"/>
<dbReference type="HAMAP" id="MF_00298">
    <property type="entry name" value="Nudix_RppH"/>
    <property type="match status" value="1"/>
</dbReference>
<evidence type="ECO:0000256" key="1">
    <source>
        <dbReference type="ARBA" id="ARBA00001936"/>
    </source>
</evidence>
<dbReference type="PRINTS" id="PR00502">
    <property type="entry name" value="NUDIXFAMILY"/>
</dbReference>
<name>A0ABV7L1Y9_9PROT</name>
<evidence type="ECO:0000313" key="6">
    <source>
        <dbReference type="EMBL" id="MFC3228302.1"/>
    </source>
</evidence>
<comment type="function">
    <text evidence="4">Accelerates the degradation of transcripts by removing pyrophosphate from the 5'-end of triphosphorylated RNA, leading to a more labile monophosphorylated state that can stimulate subsequent ribonuclease cleavage.</text>
</comment>
<dbReference type="InterPro" id="IPR000086">
    <property type="entry name" value="NUDIX_hydrolase_dom"/>
</dbReference>
<dbReference type="SUPFAM" id="SSF55811">
    <property type="entry name" value="Nudix"/>
    <property type="match status" value="1"/>
</dbReference>
<feature type="short sequence motif" description="Nudix box" evidence="4">
    <location>
        <begin position="47"/>
        <end position="68"/>
    </location>
</feature>
<evidence type="ECO:0000256" key="4">
    <source>
        <dbReference type="HAMAP-Rule" id="MF_00298"/>
    </source>
</evidence>
<comment type="cofactor">
    <cofactor evidence="2">
        <name>Mg(2+)</name>
        <dbReference type="ChEBI" id="CHEBI:18420"/>
    </cofactor>
</comment>
<dbReference type="Pfam" id="PF00293">
    <property type="entry name" value="NUDIX"/>
    <property type="match status" value="1"/>
</dbReference>
<dbReference type="PROSITE" id="PS00893">
    <property type="entry name" value="NUDIX_BOX"/>
    <property type="match status" value="1"/>
</dbReference>
<keyword evidence="3 4" id="KW-0378">Hydrolase</keyword>
<dbReference type="GO" id="GO:0016787">
    <property type="term" value="F:hydrolase activity"/>
    <property type="evidence" value="ECO:0007669"/>
    <property type="project" value="UniProtKB-KW"/>
</dbReference>
<comment type="cofactor">
    <cofactor evidence="1">
        <name>Mn(2+)</name>
        <dbReference type="ChEBI" id="CHEBI:29035"/>
    </cofactor>
</comment>
<organism evidence="6 7">
    <name type="scientific">Marinibaculum pumilum</name>
    <dbReference type="NCBI Taxonomy" id="1766165"/>
    <lineage>
        <taxon>Bacteria</taxon>
        <taxon>Pseudomonadati</taxon>
        <taxon>Pseudomonadota</taxon>
        <taxon>Alphaproteobacteria</taxon>
        <taxon>Rhodospirillales</taxon>
        <taxon>Rhodospirillaceae</taxon>
        <taxon>Marinibaculum</taxon>
    </lineage>
</organism>
<dbReference type="EMBL" id="JBHRTR010000028">
    <property type="protein sequence ID" value="MFC3228302.1"/>
    <property type="molecule type" value="Genomic_DNA"/>
</dbReference>
<dbReference type="PANTHER" id="PTHR11839:SF22">
    <property type="entry name" value="NUDIX HYDROLASE 26, CHLOROPLASTIC"/>
    <property type="match status" value="1"/>
</dbReference>
<dbReference type="RefSeq" id="WP_379901292.1">
    <property type="nucleotide sequence ID" value="NZ_JBHRTR010000028.1"/>
</dbReference>
<evidence type="ECO:0000256" key="2">
    <source>
        <dbReference type="ARBA" id="ARBA00001946"/>
    </source>
</evidence>
<dbReference type="Proteomes" id="UP001595528">
    <property type="component" value="Unassembled WGS sequence"/>
</dbReference>
<keyword evidence="7" id="KW-1185">Reference proteome</keyword>
<dbReference type="EC" id="3.6.1.-" evidence="4"/>